<keyword evidence="5" id="KW-0804">Transcription</keyword>
<sequence>MPKRILIVDDNEDARQLFARSLSGEGYEVTFANDGDEALRKVGWAHPDLILLDLMMPGVDGLRVCRALKQNPAYRLIPILMISAKFADPASRQQAVEAGAEEILIKPIDPSNLLAKVRSYLNKTDRV</sequence>
<name>A0A7X6DN72_9BACT</name>
<evidence type="ECO:0000259" key="7">
    <source>
        <dbReference type="PROSITE" id="PS50110"/>
    </source>
</evidence>
<accession>A0A7X6DN72</accession>
<protein>
    <submittedName>
        <fullName evidence="8">Response regulator</fullName>
    </submittedName>
</protein>
<dbReference type="SMART" id="SM00448">
    <property type="entry name" value="REC"/>
    <property type="match status" value="1"/>
</dbReference>
<proteinExistence type="predicted"/>
<keyword evidence="3" id="KW-0805">Transcription regulation</keyword>
<dbReference type="PANTHER" id="PTHR44591:SF3">
    <property type="entry name" value="RESPONSE REGULATORY DOMAIN-CONTAINING PROTEIN"/>
    <property type="match status" value="1"/>
</dbReference>
<dbReference type="Gene3D" id="3.40.50.2300">
    <property type="match status" value="1"/>
</dbReference>
<dbReference type="PANTHER" id="PTHR44591">
    <property type="entry name" value="STRESS RESPONSE REGULATOR PROTEIN 1"/>
    <property type="match status" value="1"/>
</dbReference>
<dbReference type="FunFam" id="3.40.50.2300:FF:000001">
    <property type="entry name" value="DNA-binding response regulator PhoB"/>
    <property type="match status" value="1"/>
</dbReference>
<evidence type="ECO:0000256" key="6">
    <source>
        <dbReference type="PROSITE-ProRule" id="PRU00169"/>
    </source>
</evidence>
<dbReference type="InterPro" id="IPR050595">
    <property type="entry name" value="Bact_response_regulator"/>
</dbReference>
<feature type="modified residue" description="4-aspartylphosphate" evidence="6">
    <location>
        <position position="53"/>
    </location>
</feature>
<dbReference type="EMBL" id="VTOW01000001">
    <property type="protein sequence ID" value="NKE70318.1"/>
    <property type="molecule type" value="Genomic_DNA"/>
</dbReference>
<evidence type="ECO:0000313" key="8">
    <source>
        <dbReference type="EMBL" id="NKE70318.1"/>
    </source>
</evidence>
<dbReference type="PROSITE" id="PS50110">
    <property type="entry name" value="RESPONSE_REGULATORY"/>
    <property type="match status" value="1"/>
</dbReference>
<evidence type="ECO:0000313" key="9">
    <source>
        <dbReference type="Proteomes" id="UP000534783"/>
    </source>
</evidence>
<gene>
    <name evidence="8" type="ORF">MNODULE_06110</name>
</gene>
<evidence type="ECO:0000256" key="2">
    <source>
        <dbReference type="ARBA" id="ARBA00023012"/>
    </source>
</evidence>
<dbReference type="RefSeq" id="WP_168058578.1">
    <property type="nucleotide sequence ID" value="NZ_VTOW01000001.1"/>
</dbReference>
<evidence type="ECO:0000256" key="1">
    <source>
        <dbReference type="ARBA" id="ARBA00022553"/>
    </source>
</evidence>
<dbReference type="Pfam" id="PF00072">
    <property type="entry name" value="Response_reg"/>
    <property type="match status" value="1"/>
</dbReference>
<keyword evidence="9" id="KW-1185">Reference proteome</keyword>
<dbReference type="InterPro" id="IPR011006">
    <property type="entry name" value="CheY-like_superfamily"/>
</dbReference>
<evidence type="ECO:0000256" key="3">
    <source>
        <dbReference type="ARBA" id="ARBA00023015"/>
    </source>
</evidence>
<reference evidence="8 9" key="1">
    <citation type="journal article" date="2020" name="Nature">
        <title>Bacterial chemolithoautotrophy via manganese oxidation.</title>
        <authorList>
            <person name="Yu H."/>
            <person name="Leadbetter J.R."/>
        </authorList>
    </citation>
    <scope>NUCLEOTIDE SEQUENCE [LARGE SCALE GENOMIC DNA]</scope>
    <source>
        <strain evidence="8 9">Mn-1</strain>
    </source>
</reference>
<keyword evidence="4" id="KW-0238">DNA-binding</keyword>
<dbReference type="AlphaFoldDB" id="A0A7X6DN72"/>
<dbReference type="InterPro" id="IPR001789">
    <property type="entry name" value="Sig_transdc_resp-reg_receiver"/>
</dbReference>
<evidence type="ECO:0000256" key="5">
    <source>
        <dbReference type="ARBA" id="ARBA00023163"/>
    </source>
</evidence>
<comment type="caution">
    <text evidence="8">The sequence shown here is derived from an EMBL/GenBank/DDBJ whole genome shotgun (WGS) entry which is preliminary data.</text>
</comment>
<keyword evidence="1 6" id="KW-0597">Phosphoprotein</keyword>
<dbReference type="Proteomes" id="UP000534783">
    <property type="component" value="Unassembled WGS sequence"/>
</dbReference>
<organism evidence="8 9">
    <name type="scientific">Candidatus Manganitrophus noduliformans</name>
    <dbReference type="NCBI Taxonomy" id="2606439"/>
    <lineage>
        <taxon>Bacteria</taxon>
        <taxon>Pseudomonadati</taxon>
        <taxon>Nitrospirota</taxon>
        <taxon>Nitrospiria</taxon>
        <taxon>Candidatus Troglogloeales</taxon>
        <taxon>Candidatus Manganitrophaceae</taxon>
        <taxon>Candidatus Manganitrophus</taxon>
    </lineage>
</organism>
<feature type="domain" description="Response regulatory" evidence="7">
    <location>
        <begin position="4"/>
        <end position="121"/>
    </location>
</feature>
<evidence type="ECO:0000256" key="4">
    <source>
        <dbReference type="ARBA" id="ARBA00023125"/>
    </source>
</evidence>
<keyword evidence="2" id="KW-0902">Two-component regulatory system</keyword>
<dbReference type="GO" id="GO:0000160">
    <property type="term" value="P:phosphorelay signal transduction system"/>
    <property type="evidence" value="ECO:0007669"/>
    <property type="project" value="UniProtKB-KW"/>
</dbReference>
<dbReference type="GO" id="GO:0003677">
    <property type="term" value="F:DNA binding"/>
    <property type="evidence" value="ECO:0007669"/>
    <property type="project" value="UniProtKB-KW"/>
</dbReference>
<dbReference type="SUPFAM" id="SSF52172">
    <property type="entry name" value="CheY-like"/>
    <property type="match status" value="1"/>
</dbReference>